<dbReference type="InterPro" id="IPR001060">
    <property type="entry name" value="FCH_dom"/>
</dbReference>
<evidence type="ECO:0000256" key="2">
    <source>
        <dbReference type="SAM" id="MobiDB-lite"/>
    </source>
</evidence>
<keyword evidence="5" id="KW-1185">Reference proteome</keyword>
<dbReference type="InterPro" id="IPR018808">
    <property type="entry name" value="Muniscin_C"/>
</dbReference>
<gene>
    <name evidence="4" type="ORF">MNAN1_000333</name>
</gene>
<feature type="region of interest" description="Disordered" evidence="2">
    <location>
        <begin position="402"/>
        <end position="434"/>
    </location>
</feature>
<feature type="compositionally biased region" description="Low complexity" evidence="2">
    <location>
        <begin position="329"/>
        <end position="349"/>
    </location>
</feature>
<evidence type="ECO:0000256" key="1">
    <source>
        <dbReference type="ARBA" id="ARBA00022583"/>
    </source>
</evidence>
<keyword evidence="1" id="KW-0254">Endocytosis</keyword>
<organism evidence="4 5">
    <name type="scientific">Malassezia nana</name>
    <dbReference type="NCBI Taxonomy" id="180528"/>
    <lineage>
        <taxon>Eukaryota</taxon>
        <taxon>Fungi</taxon>
        <taxon>Dikarya</taxon>
        <taxon>Basidiomycota</taxon>
        <taxon>Ustilaginomycotina</taxon>
        <taxon>Malasseziomycetes</taxon>
        <taxon>Malasseziales</taxon>
        <taxon>Malasseziaceae</taxon>
        <taxon>Malassezia</taxon>
    </lineage>
</organism>
<dbReference type="InterPro" id="IPR027267">
    <property type="entry name" value="AH/BAR_dom_sf"/>
</dbReference>
<dbReference type="GO" id="GO:0032185">
    <property type="term" value="P:septin cytoskeleton organization"/>
    <property type="evidence" value="ECO:0007669"/>
    <property type="project" value="TreeGrafter"/>
</dbReference>
<feature type="region of interest" description="Disordered" evidence="2">
    <location>
        <begin position="133"/>
        <end position="152"/>
    </location>
</feature>
<evidence type="ECO:0000313" key="4">
    <source>
        <dbReference type="EMBL" id="WFD25367.1"/>
    </source>
</evidence>
<dbReference type="GO" id="GO:0005886">
    <property type="term" value="C:plasma membrane"/>
    <property type="evidence" value="ECO:0007669"/>
    <property type="project" value="TreeGrafter"/>
</dbReference>
<dbReference type="Gene3D" id="1.20.1270.60">
    <property type="entry name" value="Arfaptin homology (AH) domain/BAR domain"/>
    <property type="match status" value="1"/>
</dbReference>
<feature type="compositionally biased region" description="Basic and acidic residues" evidence="2">
    <location>
        <begin position="350"/>
        <end position="363"/>
    </location>
</feature>
<dbReference type="SUPFAM" id="SSF103657">
    <property type="entry name" value="BAR/IMD domain-like"/>
    <property type="match status" value="1"/>
</dbReference>
<dbReference type="PROSITE" id="PS51072">
    <property type="entry name" value="MHD"/>
    <property type="match status" value="1"/>
</dbReference>
<proteinExistence type="predicted"/>
<feature type="region of interest" description="Disordered" evidence="2">
    <location>
        <begin position="247"/>
        <end position="386"/>
    </location>
</feature>
<name>A0AAF0ENL5_9BASI</name>
<dbReference type="GO" id="GO:0032153">
    <property type="term" value="C:cell division site"/>
    <property type="evidence" value="ECO:0007669"/>
    <property type="project" value="TreeGrafter"/>
</dbReference>
<accession>A0AAF0ENL5</accession>
<dbReference type="EMBL" id="CP119892">
    <property type="protein sequence ID" value="WFD25367.1"/>
    <property type="molecule type" value="Genomic_DNA"/>
</dbReference>
<dbReference type="PANTHER" id="PTHR23065">
    <property type="entry name" value="PROLINE-SERINE-THREONINE PHOSPHATASE INTERACTING PROTEIN 1"/>
    <property type="match status" value="1"/>
</dbReference>
<evidence type="ECO:0000259" key="3">
    <source>
        <dbReference type="PROSITE" id="PS51072"/>
    </source>
</evidence>
<dbReference type="AlphaFoldDB" id="A0AAF0ENL5"/>
<reference evidence="4" key="1">
    <citation type="submission" date="2023-03" db="EMBL/GenBank/DDBJ databases">
        <title>Mating type loci evolution in Malassezia.</title>
        <authorList>
            <person name="Coelho M.A."/>
        </authorList>
    </citation>
    <scope>NUCLEOTIDE SEQUENCE</scope>
    <source>
        <strain evidence="4">CBS 9557</strain>
    </source>
</reference>
<dbReference type="Proteomes" id="UP001213623">
    <property type="component" value="Chromosome 1"/>
</dbReference>
<feature type="compositionally biased region" description="Basic and acidic residues" evidence="2">
    <location>
        <begin position="259"/>
        <end position="268"/>
    </location>
</feature>
<dbReference type="InterPro" id="IPR028565">
    <property type="entry name" value="MHD"/>
</dbReference>
<dbReference type="GO" id="GO:0030139">
    <property type="term" value="C:endocytic vesicle"/>
    <property type="evidence" value="ECO:0007669"/>
    <property type="project" value="TreeGrafter"/>
</dbReference>
<evidence type="ECO:0000313" key="5">
    <source>
        <dbReference type="Proteomes" id="UP001213623"/>
    </source>
</evidence>
<dbReference type="SMART" id="SM00055">
    <property type="entry name" value="FCH"/>
    <property type="match status" value="1"/>
</dbReference>
<dbReference type="Pfam" id="PF00611">
    <property type="entry name" value="FCH"/>
    <property type="match status" value="1"/>
</dbReference>
<protein>
    <recommendedName>
        <fullName evidence="3">MHD domain-containing protein</fullName>
    </recommendedName>
</protein>
<dbReference type="GO" id="GO:0006897">
    <property type="term" value="P:endocytosis"/>
    <property type="evidence" value="ECO:0007669"/>
    <property type="project" value="UniProtKB-KW"/>
</dbReference>
<sequence>MYTEAFLSREPRDSVNALHTRMRYARVLNDQLAEFLAARCEAEEVYIKQLHKATRRTIDPTYVPIQLRPVYERLITEVSEILHIHTTLAHQLQRDIETLQQLHTQGDWAQLARHDDAMAPVLKDVQSLETQRAKNQRKLDRKGHASTQQKLLSTEDALQHARQTWRDRVPAMLDAYESADGQRLFAVRTLVKNFAKAQGDAAKTWFETARTTFQAAHHFDPLADMEQFAGISVPAAPERFSVPLPSAAMHASSTQPDEPWSRRMDTTEVQRAPSAPPSAPLSEPDAPASGPPSFRASMLPTPSASREPSTVPRGRPMSCLPPGTPGPRAPSALAMASSLSHASRASSTSAEDREALQRVRDQLRQSGAELDAQASPPRRREGRASIAQAADRRFSHMVLSPLAPSSQWSSPGRDLAPTPSPQILEQVQPPAPTSAPVPLHLHICERVNALWKGHELAKVMVVGEVRVTIDASLPRHGTMPLVLEGHDSLAQVRTRSGICTLSDANTYDLHLEALGNAGDSVTILDYEVHVPSDTRQACVPLLLDAQWRCEPQQSSVLCTFRANPAFASPTPLDHLSFQVCIPTDTPVAGGVLAEPVADWDPDTQTLQWQQPSLENASRSGRLAARFPLTTQGQPQPVSATWTLVDRLISRINVRGAPHAPTRALVAGKYFVQP</sequence>
<feature type="domain" description="MHD" evidence="3">
    <location>
        <begin position="436"/>
        <end position="673"/>
    </location>
</feature>
<dbReference type="PANTHER" id="PTHR23065:SF54">
    <property type="entry name" value="SUPPRESSOR OF YEAST PROFILIN DELETION"/>
    <property type="match status" value="1"/>
</dbReference>
<dbReference type="Pfam" id="PF10291">
    <property type="entry name" value="muHD"/>
    <property type="match status" value="1"/>
</dbReference>